<dbReference type="EMBL" id="JABAHY010000002">
    <property type="protein sequence ID" value="NLS09004.1"/>
    <property type="molecule type" value="Genomic_DNA"/>
</dbReference>
<keyword evidence="1" id="KW-0560">Oxidoreductase</keyword>
<dbReference type="PANTHER" id="PTHR43625">
    <property type="entry name" value="AFLATOXIN B1 ALDEHYDE REDUCTASE"/>
    <property type="match status" value="1"/>
</dbReference>
<evidence type="ECO:0000313" key="4">
    <source>
        <dbReference type="Proteomes" id="UP000523139"/>
    </source>
</evidence>
<dbReference type="GO" id="GO:0005737">
    <property type="term" value="C:cytoplasm"/>
    <property type="evidence" value="ECO:0007669"/>
    <property type="project" value="TreeGrafter"/>
</dbReference>
<evidence type="ECO:0000259" key="2">
    <source>
        <dbReference type="Pfam" id="PF00248"/>
    </source>
</evidence>
<dbReference type="Proteomes" id="UP000523139">
    <property type="component" value="Unassembled WGS sequence"/>
</dbReference>
<dbReference type="SUPFAM" id="SSF51430">
    <property type="entry name" value="NAD(P)-linked oxidoreductase"/>
    <property type="match status" value="1"/>
</dbReference>
<dbReference type="PANTHER" id="PTHR43625:SF40">
    <property type="entry name" value="ALDO-KETO REDUCTASE YAKC [NADP(+)]"/>
    <property type="match status" value="1"/>
</dbReference>
<evidence type="ECO:0000256" key="1">
    <source>
        <dbReference type="ARBA" id="ARBA00023002"/>
    </source>
</evidence>
<dbReference type="Gene3D" id="3.20.20.100">
    <property type="entry name" value="NADP-dependent oxidoreductase domain"/>
    <property type="match status" value="1"/>
</dbReference>
<gene>
    <name evidence="3" type="ORF">HGQ17_03105</name>
</gene>
<reference evidence="3 4" key="1">
    <citation type="submission" date="2020-04" db="EMBL/GenBank/DDBJ databases">
        <title>Nesterenkonia sp. nov., isolated from marine sediment.</title>
        <authorList>
            <person name="Zhang G."/>
        </authorList>
    </citation>
    <scope>NUCLEOTIDE SEQUENCE [LARGE SCALE GENOMIC DNA]</scope>
    <source>
        <strain evidence="3 4">MY13</strain>
    </source>
</reference>
<keyword evidence="4" id="KW-1185">Reference proteome</keyword>
<evidence type="ECO:0000313" key="3">
    <source>
        <dbReference type="EMBL" id="NLS09004.1"/>
    </source>
</evidence>
<organism evidence="3 4">
    <name type="scientific">Nesterenkonia sedimenti</name>
    <dbReference type="NCBI Taxonomy" id="1463632"/>
    <lineage>
        <taxon>Bacteria</taxon>
        <taxon>Bacillati</taxon>
        <taxon>Actinomycetota</taxon>
        <taxon>Actinomycetes</taxon>
        <taxon>Micrococcales</taxon>
        <taxon>Micrococcaceae</taxon>
        <taxon>Nesterenkonia</taxon>
    </lineage>
</organism>
<protein>
    <submittedName>
        <fullName evidence="3">Aldo/keto reductase</fullName>
    </submittedName>
</protein>
<dbReference type="RefSeq" id="WP_168886511.1">
    <property type="nucleotide sequence ID" value="NZ_JABAHY010000002.1"/>
</dbReference>
<proteinExistence type="predicted"/>
<accession>A0A7X8TI34</accession>
<dbReference type="InterPro" id="IPR023210">
    <property type="entry name" value="NADP_OxRdtase_dom"/>
</dbReference>
<feature type="domain" description="NADP-dependent oxidoreductase" evidence="2">
    <location>
        <begin position="29"/>
        <end position="304"/>
    </location>
</feature>
<dbReference type="GO" id="GO:0016491">
    <property type="term" value="F:oxidoreductase activity"/>
    <property type="evidence" value="ECO:0007669"/>
    <property type="project" value="UniProtKB-KW"/>
</dbReference>
<comment type="caution">
    <text evidence="3">The sequence shown here is derived from an EMBL/GenBank/DDBJ whole genome shotgun (WGS) entry which is preliminary data.</text>
</comment>
<dbReference type="InterPro" id="IPR036812">
    <property type="entry name" value="NAD(P)_OxRdtase_dom_sf"/>
</dbReference>
<dbReference type="Pfam" id="PF00248">
    <property type="entry name" value="Aldo_ket_red"/>
    <property type="match status" value="1"/>
</dbReference>
<dbReference type="AlphaFoldDB" id="A0A7X8TI34"/>
<sequence length="355" mass="37510">MTDSAQPETLPTPATVTLGTGQAALTTTNIGYGAMSIAGAYGSIAEDAALQLLEHVSESGVNFIDTANIYGDGVSEEIVGKFLTGRRDEFVLATKVGIEKGGGVGQRRARGDSAYIKEQIDHSLRRLGTDYVDLYYLHRVDPEVPIEESAGALGELVEAGKVRGIGLSEATGEEIRRAHAVHPLSAVQSEWSIFARDVEVHVLPAVAELGIGFVPYSPVGRGLLTDHFSPDDLTEGDGRHNFPWFQGENLTHNQQLAQKVRQIAAEVSVPTAALALSWLFEKAAGFGATISPIPGTRYAKHWNELQAGLGADGSGGTVSAAALEQLEGLAAEVAGERSFNSGWVSGGREGLVPRP</sequence>
<dbReference type="InterPro" id="IPR050791">
    <property type="entry name" value="Aldo-Keto_reductase"/>
</dbReference>
<name>A0A7X8TI34_9MICC</name>